<sequence>MTNGTVSPLAQSMGHIILLNGFPGVGKHAIARAMQDSLPKSTTRLIDNHILIDPAEAIRPGRGPSHKALRKAICSVAFSAIKEDLNANPDLVFIMSACVGNNSDDIAVLHEYLDITRGTSVSFHMLNLRCGVEEHRKRFEGVERYQAGKKKLGDGKVLDALVRENELVDLGEVNVGEGILFQGKEFDTTDLPIEKSAAEILGMVGWKG</sequence>
<reference evidence="1" key="1">
    <citation type="journal article" date="2020" name="Stud. Mycol.">
        <title>101 Dothideomycetes genomes: a test case for predicting lifestyles and emergence of pathogens.</title>
        <authorList>
            <person name="Haridas S."/>
            <person name="Albert R."/>
            <person name="Binder M."/>
            <person name="Bloem J."/>
            <person name="Labutti K."/>
            <person name="Salamov A."/>
            <person name="Andreopoulos B."/>
            <person name="Baker S."/>
            <person name="Barry K."/>
            <person name="Bills G."/>
            <person name="Bluhm B."/>
            <person name="Cannon C."/>
            <person name="Castanera R."/>
            <person name="Culley D."/>
            <person name="Daum C."/>
            <person name="Ezra D."/>
            <person name="Gonzalez J."/>
            <person name="Henrissat B."/>
            <person name="Kuo A."/>
            <person name="Liang C."/>
            <person name="Lipzen A."/>
            <person name="Lutzoni F."/>
            <person name="Magnuson J."/>
            <person name="Mondo S."/>
            <person name="Nolan M."/>
            <person name="Ohm R."/>
            <person name="Pangilinan J."/>
            <person name="Park H.-J."/>
            <person name="Ramirez L."/>
            <person name="Alfaro M."/>
            <person name="Sun H."/>
            <person name="Tritt A."/>
            <person name="Yoshinaga Y."/>
            <person name="Zwiers L.-H."/>
            <person name="Turgeon B."/>
            <person name="Goodwin S."/>
            <person name="Spatafora J."/>
            <person name="Crous P."/>
            <person name="Grigoriev I."/>
        </authorList>
    </citation>
    <scope>NUCLEOTIDE SEQUENCE</scope>
    <source>
        <strain evidence="1">CBS 675.92</strain>
    </source>
</reference>
<organism evidence="1 2">
    <name type="scientific">Byssothecium circinans</name>
    <dbReference type="NCBI Taxonomy" id="147558"/>
    <lineage>
        <taxon>Eukaryota</taxon>
        <taxon>Fungi</taxon>
        <taxon>Dikarya</taxon>
        <taxon>Ascomycota</taxon>
        <taxon>Pezizomycotina</taxon>
        <taxon>Dothideomycetes</taxon>
        <taxon>Pleosporomycetidae</taxon>
        <taxon>Pleosporales</taxon>
        <taxon>Massarineae</taxon>
        <taxon>Massarinaceae</taxon>
        <taxon>Byssothecium</taxon>
    </lineage>
</organism>
<dbReference type="InterPro" id="IPR027417">
    <property type="entry name" value="P-loop_NTPase"/>
</dbReference>
<dbReference type="EMBL" id="ML977030">
    <property type="protein sequence ID" value="KAF1949938.1"/>
    <property type="molecule type" value="Genomic_DNA"/>
</dbReference>
<keyword evidence="2" id="KW-1185">Reference proteome</keyword>
<dbReference type="OrthoDB" id="5426988at2759"/>
<evidence type="ECO:0000313" key="1">
    <source>
        <dbReference type="EMBL" id="KAF1949938.1"/>
    </source>
</evidence>
<dbReference type="Gene3D" id="3.40.50.300">
    <property type="entry name" value="P-loop containing nucleotide triphosphate hydrolases"/>
    <property type="match status" value="1"/>
</dbReference>
<dbReference type="AlphaFoldDB" id="A0A6A5TCC1"/>
<dbReference type="SUPFAM" id="SSF52540">
    <property type="entry name" value="P-loop containing nucleoside triphosphate hydrolases"/>
    <property type="match status" value="1"/>
</dbReference>
<name>A0A6A5TCC1_9PLEO</name>
<accession>A0A6A5TCC1</accession>
<gene>
    <name evidence="1" type="ORF">CC80DRAFT_520260</name>
</gene>
<evidence type="ECO:0000313" key="2">
    <source>
        <dbReference type="Proteomes" id="UP000800035"/>
    </source>
</evidence>
<dbReference type="Proteomes" id="UP000800035">
    <property type="component" value="Unassembled WGS sequence"/>
</dbReference>
<protein>
    <recommendedName>
        <fullName evidence="3">P-loop containing nucleoside triphosphate hydrolase protein</fullName>
    </recommendedName>
</protein>
<proteinExistence type="predicted"/>
<evidence type="ECO:0008006" key="3">
    <source>
        <dbReference type="Google" id="ProtNLM"/>
    </source>
</evidence>